<evidence type="ECO:0000259" key="1">
    <source>
        <dbReference type="Pfam" id="PF07734"/>
    </source>
</evidence>
<dbReference type="NCBIfam" id="TIGR01640">
    <property type="entry name" value="F_box_assoc_1"/>
    <property type="match status" value="1"/>
</dbReference>
<proteinExistence type="predicted"/>
<sequence>MRTKLVNEILLFISRDNYKILRINYKKAKSPEIEIYEFKSKLWRSVNATLECYPPYGAVSLNGDMYWISQKKKMVDKKNEMFIQSFDFSTETFKPICCVPNGIYVSSGKIVFLSGFGKDRLALLTEHEHVKIDVWVTSKLTDDGIVSWSKYFDVSLRHDPSKVSSIFLTAFILNKIMLLYEEKDDRNIYTNVYEMGDEGEIKKQVEMTRRFRSGDYSFCSVYVPSLVPVPE</sequence>
<gene>
    <name evidence="2" type="ORF">MERR_LOCUS20369</name>
</gene>
<comment type="caution">
    <text evidence="2">The sequence shown here is derived from an EMBL/GenBank/DDBJ whole genome shotgun (WGS) entry which is preliminary data.</text>
</comment>
<feature type="domain" description="F-box associated beta-propeller type 1" evidence="1">
    <location>
        <begin position="15"/>
        <end position="229"/>
    </location>
</feature>
<dbReference type="AlphaFoldDB" id="A0A6D2J252"/>
<accession>A0A6D2J252</accession>
<reference evidence="2" key="1">
    <citation type="submission" date="2020-01" db="EMBL/GenBank/DDBJ databases">
        <authorList>
            <person name="Mishra B."/>
        </authorList>
    </citation>
    <scope>NUCLEOTIDE SEQUENCE [LARGE SCALE GENOMIC DNA]</scope>
</reference>
<keyword evidence="3" id="KW-1185">Reference proteome</keyword>
<dbReference type="Proteomes" id="UP000467841">
    <property type="component" value="Unassembled WGS sequence"/>
</dbReference>
<protein>
    <recommendedName>
        <fullName evidence="1">F-box associated beta-propeller type 1 domain-containing protein</fullName>
    </recommendedName>
</protein>
<dbReference type="InterPro" id="IPR017451">
    <property type="entry name" value="F-box-assoc_interact_dom"/>
</dbReference>
<dbReference type="Pfam" id="PF07734">
    <property type="entry name" value="FBA_1"/>
    <property type="match status" value="1"/>
</dbReference>
<dbReference type="EMBL" id="CACVBM020001129">
    <property type="protein sequence ID" value="CAA7033134.1"/>
    <property type="molecule type" value="Genomic_DNA"/>
</dbReference>
<dbReference type="OrthoDB" id="1112340at2759"/>
<dbReference type="PANTHER" id="PTHR31111">
    <property type="entry name" value="BNAA05G37150D PROTEIN-RELATED"/>
    <property type="match status" value="1"/>
</dbReference>
<dbReference type="PANTHER" id="PTHR31111:SF136">
    <property type="entry name" value="F-BOX ASSOCIATED DOMAIN-CONTAINING PROTEIN"/>
    <property type="match status" value="1"/>
</dbReference>
<evidence type="ECO:0000313" key="2">
    <source>
        <dbReference type="EMBL" id="CAA7033134.1"/>
    </source>
</evidence>
<organism evidence="2 3">
    <name type="scientific">Microthlaspi erraticum</name>
    <dbReference type="NCBI Taxonomy" id="1685480"/>
    <lineage>
        <taxon>Eukaryota</taxon>
        <taxon>Viridiplantae</taxon>
        <taxon>Streptophyta</taxon>
        <taxon>Embryophyta</taxon>
        <taxon>Tracheophyta</taxon>
        <taxon>Spermatophyta</taxon>
        <taxon>Magnoliopsida</taxon>
        <taxon>eudicotyledons</taxon>
        <taxon>Gunneridae</taxon>
        <taxon>Pentapetalae</taxon>
        <taxon>rosids</taxon>
        <taxon>malvids</taxon>
        <taxon>Brassicales</taxon>
        <taxon>Brassicaceae</taxon>
        <taxon>Coluteocarpeae</taxon>
        <taxon>Microthlaspi</taxon>
    </lineage>
</organism>
<name>A0A6D2J252_9BRAS</name>
<evidence type="ECO:0000313" key="3">
    <source>
        <dbReference type="Proteomes" id="UP000467841"/>
    </source>
</evidence>
<dbReference type="InterPro" id="IPR006527">
    <property type="entry name" value="F-box-assoc_dom_typ1"/>
</dbReference>